<name>A0A834M044_RHOSS</name>
<comment type="caution">
    <text evidence="4">The sequence shown here is derived from an EMBL/GenBank/DDBJ whole genome shotgun (WGS) entry which is preliminary data.</text>
</comment>
<dbReference type="InterPro" id="IPR032675">
    <property type="entry name" value="LRR_dom_sf"/>
</dbReference>
<dbReference type="Pfam" id="PF00560">
    <property type="entry name" value="LRR_1"/>
    <property type="match status" value="1"/>
</dbReference>
<keyword evidence="3" id="KW-0325">Glycoprotein</keyword>
<dbReference type="InterPro" id="IPR050647">
    <property type="entry name" value="Plant_LRR-RLKs"/>
</dbReference>
<organism evidence="4 5">
    <name type="scientific">Rhododendron simsii</name>
    <name type="common">Sims's rhododendron</name>
    <dbReference type="NCBI Taxonomy" id="118357"/>
    <lineage>
        <taxon>Eukaryota</taxon>
        <taxon>Viridiplantae</taxon>
        <taxon>Streptophyta</taxon>
        <taxon>Embryophyta</taxon>
        <taxon>Tracheophyta</taxon>
        <taxon>Spermatophyta</taxon>
        <taxon>Magnoliopsida</taxon>
        <taxon>eudicotyledons</taxon>
        <taxon>Gunneridae</taxon>
        <taxon>Pentapetalae</taxon>
        <taxon>asterids</taxon>
        <taxon>Ericales</taxon>
        <taxon>Ericaceae</taxon>
        <taxon>Ericoideae</taxon>
        <taxon>Rhodoreae</taxon>
        <taxon>Rhododendron</taxon>
    </lineage>
</organism>
<evidence type="ECO:0000256" key="3">
    <source>
        <dbReference type="ARBA" id="ARBA00023180"/>
    </source>
</evidence>
<dbReference type="Gene3D" id="3.80.10.10">
    <property type="entry name" value="Ribonuclease Inhibitor"/>
    <property type="match status" value="1"/>
</dbReference>
<dbReference type="EMBL" id="WJXA01000001">
    <property type="protein sequence ID" value="KAF7152203.1"/>
    <property type="molecule type" value="Genomic_DNA"/>
</dbReference>
<dbReference type="FunFam" id="3.80.10.10:FF:001021">
    <property type="entry name" value="Leucine-rich receptor-like protein kinase family protein"/>
    <property type="match status" value="1"/>
</dbReference>
<evidence type="ECO:0000256" key="1">
    <source>
        <dbReference type="ARBA" id="ARBA00022614"/>
    </source>
</evidence>
<keyword evidence="1" id="KW-0433">Leucine-rich repeat</keyword>
<dbReference type="GO" id="GO:0033612">
    <property type="term" value="F:receptor serine/threonine kinase binding"/>
    <property type="evidence" value="ECO:0007669"/>
    <property type="project" value="TreeGrafter"/>
</dbReference>
<dbReference type="InterPro" id="IPR001611">
    <property type="entry name" value="Leu-rich_rpt"/>
</dbReference>
<reference evidence="4" key="1">
    <citation type="submission" date="2019-11" db="EMBL/GenBank/DDBJ databases">
        <authorList>
            <person name="Liu Y."/>
            <person name="Hou J."/>
            <person name="Li T.-Q."/>
            <person name="Guan C.-H."/>
            <person name="Wu X."/>
            <person name="Wu H.-Z."/>
            <person name="Ling F."/>
            <person name="Zhang R."/>
            <person name="Shi X.-G."/>
            <person name="Ren J.-P."/>
            <person name="Chen E.-F."/>
            <person name="Sun J.-M."/>
        </authorList>
    </citation>
    <scope>NUCLEOTIDE SEQUENCE</scope>
    <source>
        <strain evidence="4">Adult_tree_wgs_1</strain>
        <tissue evidence="4">Leaves</tissue>
    </source>
</reference>
<dbReference type="PANTHER" id="PTHR48056">
    <property type="entry name" value="LRR RECEPTOR-LIKE SERINE/THREONINE-PROTEIN KINASE-RELATED"/>
    <property type="match status" value="1"/>
</dbReference>
<accession>A0A834M044</accession>
<evidence type="ECO:0000313" key="4">
    <source>
        <dbReference type="EMBL" id="KAF7152203.1"/>
    </source>
</evidence>
<dbReference type="Proteomes" id="UP000626092">
    <property type="component" value="Unassembled WGS sequence"/>
</dbReference>
<dbReference type="AlphaFoldDB" id="A0A834M044"/>
<dbReference type="SUPFAM" id="SSF52058">
    <property type="entry name" value="L domain-like"/>
    <property type="match status" value="1"/>
</dbReference>
<proteinExistence type="predicted"/>
<protein>
    <submittedName>
        <fullName evidence="4">Uncharacterized protein</fullName>
    </submittedName>
</protein>
<evidence type="ECO:0000256" key="2">
    <source>
        <dbReference type="ARBA" id="ARBA00022737"/>
    </source>
</evidence>
<gene>
    <name evidence="4" type="ORF">RHSIM_Rhsim01G0080400</name>
</gene>
<evidence type="ECO:0000313" key="5">
    <source>
        <dbReference type="Proteomes" id="UP000626092"/>
    </source>
</evidence>
<keyword evidence="2" id="KW-0677">Repeat</keyword>
<sequence>MYNSSLVGKFPPGFGNLTSLENFDASINYLHGDFSELRSLSNLVTLQLVENKFSGKVPAEFGEFKKLVVLSLYTNELTGVLPLKLGLWAEFDYIDVSENFLTGPIPPEMCNRGTMKELLMLQNRFTGGIPASYGDCTSLTRFRVSNNSLSGVIPRGVWGLPNVRLIDIAFNQFEGPIPSDIENGKALTEMVYENSWRRSAQEGGKDKPDWLEKKSAKLDAVFRVSAFDVLMIVLLEYNVDILVKLMLIRNLIAEGQGGVLSEGGIRLRDAWKPLNGYLSRAFALRSGRPLEKPLRLSFGYDDLHS</sequence>
<keyword evidence="5" id="KW-1185">Reference proteome</keyword>
<dbReference type="PANTHER" id="PTHR48056:SF41">
    <property type="entry name" value="RECEPTOR-LIKE PROTEIN KINASE HAIKU2"/>
    <property type="match status" value="1"/>
</dbReference>
<dbReference type="OrthoDB" id="442066at2759"/>